<feature type="compositionally biased region" description="Polar residues" evidence="2">
    <location>
        <begin position="54"/>
        <end position="64"/>
    </location>
</feature>
<gene>
    <name evidence="3" type="ORF">An18g05040</name>
</gene>
<feature type="region of interest" description="Disordered" evidence="2">
    <location>
        <begin position="2102"/>
        <end position="2198"/>
    </location>
</feature>
<feature type="region of interest" description="Disordered" evidence="2">
    <location>
        <begin position="433"/>
        <end position="472"/>
    </location>
</feature>
<name>A0AAJ8BSB0_ASPNG</name>
<feature type="region of interest" description="Disordered" evidence="2">
    <location>
        <begin position="1286"/>
        <end position="1313"/>
    </location>
</feature>
<dbReference type="RefSeq" id="XP_059602967.1">
    <property type="nucleotide sequence ID" value="XM_059745808.1"/>
</dbReference>
<dbReference type="SUPFAM" id="SSF48371">
    <property type="entry name" value="ARM repeat"/>
    <property type="match status" value="2"/>
</dbReference>
<feature type="region of interest" description="Disordered" evidence="2">
    <location>
        <begin position="2213"/>
        <end position="2260"/>
    </location>
</feature>
<dbReference type="KEGG" id="ang:An18g05040"/>
<keyword evidence="1" id="KW-0175">Coiled coil</keyword>
<feature type="compositionally biased region" description="Polar residues" evidence="2">
    <location>
        <begin position="2104"/>
        <end position="2117"/>
    </location>
</feature>
<feature type="compositionally biased region" description="Low complexity" evidence="2">
    <location>
        <begin position="324"/>
        <end position="333"/>
    </location>
</feature>
<evidence type="ECO:0000313" key="3">
    <source>
        <dbReference type="RefSeq" id="XP_059602967.1"/>
    </source>
</evidence>
<proteinExistence type="predicted"/>
<feature type="compositionally biased region" description="Basic and acidic residues" evidence="2">
    <location>
        <begin position="27"/>
        <end position="45"/>
    </location>
</feature>
<organism evidence="3">
    <name type="scientific">Aspergillus niger</name>
    <dbReference type="NCBI Taxonomy" id="5061"/>
    <lineage>
        <taxon>Eukaryota</taxon>
        <taxon>Fungi</taxon>
        <taxon>Dikarya</taxon>
        <taxon>Ascomycota</taxon>
        <taxon>Pezizomycotina</taxon>
        <taxon>Eurotiomycetes</taxon>
        <taxon>Eurotiomycetidae</taxon>
        <taxon>Eurotiales</taxon>
        <taxon>Aspergillaceae</taxon>
        <taxon>Aspergillus</taxon>
        <taxon>Aspergillus subgen. Circumdati</taxon>
    </lineage>
</organism>
<feature type="compositionally biased region" description="Low complexity" evidence="2">
    <location>
        <begin position="1302"/>
        <end position="1313"/>
    </location>
</feature>
<feature type="compositionally biased region" description="Polar residues" evidence="2">
    <location>
        <begin position="1"/>
        <end position="12"/>
    </location>
</feature>
<feature type="compositionally biased region" description="Acidic residues" evidence="2">
    <location>
        <begin position="2233"/>
        <end position="2244"/>
    </location>
</feature>
<feature type="region of interest" description="Disordered" evidence="2">
    <location>
        <begin position="2060"/>
        <end position="2085"/>
    </location>
</feature>
<dbReference type="VEuPathDB" id="FungiDB:An18g05040"/>
<reference evidence="3" key="2">
    <citation type="submission" date="2025-08" db="UniProtKB">
        <authorList>
            <consortium name="RefSeq"/>
        </authorList>
    </citation>
    <scope>IDENTIFICATION</scope>
</reference>
<feature type="region of interest" description="Disordered" evidence="2">
    <location>
        <begin position="129"/>
        <end position="175"/>
    </location>
</feature>
<evidence type="ECO:0000256" key="2">
    <source>
        <dbReference type="SAM" id="MobiDB-lite"/>
    </source>
</evidence>
<evidence type="ECO:0000256" key="1">
    <source>
        <dbReference type="SAM" id="Coils"/>
    </source>
</evidence>
<dbReference type="InterPro" id="IPR016024">
    <property type="entry name" value="ARM-type_fold"/>
</dbReference>
<accession>A0AAJ8BSB0</accession>
<feature type="compositionally biased region" description="Acidic residues" evidence="2">
    <location>
        <begin position="2179"/>
        <end position="2190"/>
    </location>
</feature>
<evidence type="ECO:0008006" key="4">
    <source>
        <dbReference type="Google" id="ProtNLM"/>
    </source>
</evidence>
<sequence length="2296" mass="254175">MGPATGNWSSEINRCPSPLCRYNYEPRQADRGLWKRRWDSSDPERAPPPLPMNPSASSPVTRGNVSPGIQAVAANFQEKMRENAPSPYTTNPMPPKSPEKSLIKGQFHRRMQSLQNTDARNEFLNYLESRSPERPLRASTFDQSPKQHELTPVKAPGSADSRDKDNEQELPNLQISNRYLSRPILGESTPPSATMLALQNMQLPTESVEPLKPKSNDADPFIGPRRADNHSFESLSTQILSLTDIASNLQREMAQLSRRSKDNATDLVSLKAATNARDEDIRRSLRDLSSSLAAKFLDPDAATRWDFSTLLGSENGINNRESDSSPSSKKSYSAPRMSSPNPFAAAMERELCGSPTPISDGSASIALLEKVLREMGTKEGQDKLIEMVEEIKARPVSETHEVSNDETITRMLEEILEHVKDDSGNKALVRSQAWAGADSVPPQGEPDGSGTRSLDDEQAYSPDMETHNIRPAERSLVPADPEMADEMLAIMKRVKTSVIEGGGMTNEVKALVRELRGEVLGMGRNLARQIEGVGSSRAIEDRPDRPTHEELAGIVENNLQELRDQLASIMDESRHHSSSISEFRAAMDGNELYSIVKRALDELDLSQFRAEPHGVNMEKEEILETVREAWETYKPEIELQNFGLERDEILECLSEGLRDYKPQHEDAVTYDQVLAAVQAGMQSFAQPPSITKEEIVQTIHECLANFEPPVPRGVEREHLDGMRDEILEAVTHSVTSQSALTRETLDSGLGRDEILSALSEGLEAHFGATKAIEHPHITKDDVANVINEAFIAQQSVVSTNVQPTVSRDEILHAIAEGMESQNSITREIELNRDDLMEAIAAGLQEANEANQSVGEQMLERVQEQLDGIKGEMGQHFSASEETSEHLLNAIKDGIAVVRQEVEGYASTAAEASGKHEIMDTVKEGFRLLQADMEKTITETAASNAPRGNPDTPELLDAMEKEFEHLRQTMSSLLIRNNAPNEKDEILDAIRDISEQQKTSKSDDVLAAIRELSEKQAALREQLDEHKTASSDAIIAAVEAAFEQKPSAPSDEILSALREISEKQDNTNSEEILAAIREISEKQNNSNSEEIIAAIREISEKQNDTNSEEILAAIRELSEQHKAANNDDMLAAVRDMSEQHKGIDSEAILGAIREFSEQHKSTSVDDITSIIKQEFEELRHSMNMTLVRAEPTEPKTDKDDIIAALHERFDTFKDEQAQPREVSESDAFTNGEVIEALNDGVGTIREDLAKLMEKNVEFDYSELLDELKSGLGSLKADVEMLRQAHKESEEVETTRGGELMLASNTPPSDSTSSNDIEGLKALITQLQVKVEAIESAPRAAEAPEDMLKKEHLDEVLLGLHELQSSVTGIVARDQPADETTAKKEDTDAIETLLRNTKAQLDEMTFPAPDEIARAEQLSNLEGIVKETKEAMSELRTRFESDGPTKSEIGTLETLMKDMWIALDELKGKGTEEENDAEKLVKADLQTVEAMIFEVKTQVEELKLPDIETLPTKTDIQDLTALVTEFREKVDADNEMTGQAFDARKVEHAGLAEKIEEARSVVEGLGDELKSKLDGSNEGLSELKQLLEGLAASAESFTTVENVNELTELINREFERARGEQDATKLEKEERDAAAMVKHDETRAAIIVELGSKIDEKLGEIVAKYDEVQSSIQSAMDSKFSESAERDNAHLEAVTNTKALAEDIRLVIGSMGNSVNEACERMCTDAQTFFEKVDVSYNKMEEMHNEVKTQQEQARSDLERAAAATDRVESQLHEFHPQVLESIQEILSIVGQHYDHSQKSAQDLKMDLSTIPSAITPLLPALPPPEPEKYDDTPVQEKLNDLLERAKSSQVQETLNTLVERVTNDQVHQKLDELLTHTTSTNGQVYEKLSELLDHATNSTGPVHDKLDVLIDHATNNDQSVTQMMKLDEMHKDIMDTSRRMNEMFAAQTAMVAEDNERRRKEAEEAAIALERRNAQREQVEAEILTLKEEKDSLLHIIQSLKSEKDDLAKQTTKLSKEVAGLEMALELRHEEMQVMEDRADHLEKRILEGVLDHARSVLLSRPNGMKKARGSRARGPSVASNASTAKDARSILGSSVGLALRKRAQNGSQAGSVAPSTTSKERRIFSLSNVTGNRGAGDRQVSGASGFASLKRSHSVRSNVSQRKASWGGRSSIANKENEVFPEEDGEESDAGTERRTSYTGTYADSMIYGTSSHVSADRRVSTASSTGLRSVADEPEDSEGEEDAQTPKADEPEDLELDEEASKMVVYGQHSDSGIGPEGKQHVMEALLKRIIRAFG</sequence>
<dbReference type="GeneID" id="4990070"/>
<protein>
    <recommendedName>
        <fullName evidence="4">Chromosome segregation ATPase family protein</fullName>
    </recommendedName>
</protein>
<feature type="region of interest" description="Disordered" evidence="2">
    <location>
        <begin position="1"/>
        <end position="103"/>
    </location>
</feature>
<reference evidence="3" key="1">
    <citation type="submission" date="2025-02" db="EMBL/GenBank/DDBJ databases">
        <authorList>
            <consortium name="NCBI Genome Project"/>
        </authorList>
    </citation>
    <scope>NUCLEOTIDE SEQUENCE</scope>
</reference>
<feature type="coiled-coil region" evidence="1">
    <location>
        <begin position="1951"/>
        <end position="2044"/>
    </location>
</feature>
<feature type="region of interest" description="Disordered" evidence="2">
    <location>
        <begin position="312"/>
        <end position="341"/>
    </location>
</feature>